<name>A0A165KAW5_EXIGL</name>
<organism evidence="2 3">
    <name type="scientific">Exidia glandulosa HHB12029</name>
    <dbReference type="NCBI Taxonomy" id="1314781"/>
    <lineage>
        <taxon>Eukaryota</taxon>
        <taxon>Fungi</taxon>
        <taxon>Dikarya</taxon>
        <taxon>Basidiomycota</taxon>
        <taxon>Agaricomycotina</taxon>
        <taxon>Agaricomycetes</taxon>
        <taxon>Auriculariales</taxon>
        <taxon>Exidiaceae</taxon>
        <taxon>Exidia</taxon>
    </lineage>
</organism>
<keyword evidence="3" id="KW-1185">Reference proteome</keyword>
<evidence type="ECO:0000313" key="2">
    <source>
        <dbReference type="EMBL" id="KZV96063.1"/>
    </source>
</evidence>
<feature type="region of interest" description="Disordered" evidence="1">
    <location>
        <begin position="53"/>
        <end position="79"/>
    </location>
</feature>
<reference evidence="2 3" key="1">
    <citation type="journal article" date="2016" name="Mol. Biol. Evol.">
        <title>Comparative Genomics of Early-Diverging Mushroom-Forming Fungi Provides Insights into the Origins of Lignocellulose Decay Capabilities.</title>
        <authorList>
            <person name="Nagy L.G."/>
            <person name="Riley R."/>
            <person name="Tritt A."/>
            <person name="Adam C."/>
            <person name="Daum C."/>
            <person name="Floudas D."/>
            <person name="Sun H."/>
            <person name="Yadav J.S."/>
            <person name="Pangilinan J."/>
            <person name="Larsson K.H."/>
            <person name="Matsuura K."/>
            <person name="Barry K."/>
            <person name="Labutti K."/>
            <person name="Kuo R."/>
            <person name="Ohm R.A."/>
            <person name="Bhattacharya S.S."/>
            <person name="Shirouzu T."/>
            <person name="Yoshinaga Y."/>
            <person name="Martin F.M."/>
            <person name="Grigoriev I.V."/>
            <person name="Hibbett D.S."/>
        </authorList>
    </citation>
    <scope>NUCLEOTIDE SEQUENCE [LARGE SCALE GENOMIC DNA]</scope>
    <source>
        <strain evidence="2 3">HHB12029</strain>
    </source>
</reference>
<dbReference type="Proteomes" id="UP000077266">
    <property type="component" value="Unassembled WGS sequence"/>
</dbReference>
<evidence type="ECO:0000256" key="1">
    <source>
        <dbReference type="SAM" id="MobiDB-lite"/>
    </source>
</evidence>
<gene>
    <name evidence="2" type="ORF">EXIGLDRAFT_441559</name>
</gene>
<sequence>MSSCVSTIALHMTQLAARRSCTAHRRSRITQVSNKVVFRQHPPEVAMQANTTLKVSSPRHSRQRLSGMRLLPLTAPQRR</sequence>
<evidence type="ECO:0000313" key="3">
    <source>
        <dbReference type="Proteomes" id="UP000077266"/>
    </source>
</evidence>
<accession>A0A165KAW5</accession>
<dbReference type="EMBL" id="KV425947">
    <property type="protein sequence ID" value="KZV96063.1"/>
    <property type="molecule type" value="Genomic_DNA"/>
</dbReference>
<dbReference type="AlphaFoldDB" id="A0A165KAW5"/>
<proteinExistence type="predicted"/>
<protein>
    <submittedName>
        <fullName evidence="2">Uncharacterized protein</fullName>
    </submittedName>
</protein>
<dbReference type="InParanoid" id="A0A165KAW5"/>